<gene>
    <name evidence="2" type="ORF">TrST_g14265</name>
</gene>
<keyword evidence="1" id="KW-0812">Transmembrane</keyword>
<accession>A0A9W7C4R2</accession>
<evidence type="ECO:0000313" key="2">
    <source>
        <dbReference type="EMBL" id="GMI02193.1"/>
    </source>
</evidence>
<sequence length="152" mass="16345">MDDSAIITGFRGASAIAYLLDVICSIVFMASGGYLGVIIALYTITIAMFVFVSVIQQPSSMVEKMNNHTEFIFTFKGRFIVDVFLALFLFGMGGFGVAMGIITLLLIIGIRLLAASFPGAFEELFRQGGPSNDNFDTPYGDTGFAPQPSADL</sequence>
<feature type="transmembrane region" description="Helical" evidence="1">
    <location>
        <begin position="36"/>
        <end position="55"/>
    </location>
</feature>
<keyword evidence="3" id="KW-1185">Reference proteome</keyword>
<evidence type="ECO:0000256" key="1">
    <source>
        <dbReference type="SAM" id="Phobius"/>
    </source>
</evidence>
<proteinExistence type="predicted"/>
<evidence type="ECO:0000313" key="3">
    <source>
        <dbReference type="Proteomes" id="UP001165085"/>
    </source>
</evidence>
<comment type="caution">
    <text evidence="2">The sequence shown here is derived from an EMBL/GenBank/DDBJ whole genome shotgun (WGS) entry which is preliminary data.</text>
</comment>
<reference evidence="3" key="1">
    <citation type="journal article" date="2023" name="Commun. Biol.">
        <title>Genome analysis of Parmales, the sister group of diatoms, reveals the evolutionary specialization of diatoms from phago-mixotrophs to photoautotrophs.</title>
        <authorList>
            <person name="Ban H."/>
            <person name="Sato S."/>
            <person name="Yoshikawa S."/>
            <person name="Yamada K."/>
            <person name="Nakamura Y."/>
            <person name="Ichinomiya M."/>
            <person name="Sato N."/>
            <person name="Blanc-Mathieu R."/>
            <person name="Endo H."/>
            <person name="Kuwata A."/>
            <person name="Ogata H."/>
        </authorList>
    </citation>
    <scope>NUCLEOTIDE SEQUENCE [LARGE SCALE GENOMIC DNA]</scope>
    <source>
        <strain evidence="3">NIES 3701</strain>
    </source>
</reference>
<dbReference type="OrthoDB" id="195888at2759"/>
<feature type="transmembrane region" description="Helical" evidence="1">
    <location>
        <begin position="12"/>
        <end position="30"/>
    </location>
</feature>
<organism evidence="2 3">
    <name type="scientific">Triparma strigata</name>
    <dbReference type="NCBI Taxonomy" id="1606541"/>
    <lineage>
        <taxon>Eukaryota</taxon>
        <taxon>Sar</taxon>
        <taxon>Stramenopiles</taxon>
        <taxon>Ochrophyta</taxon>
        <taxon>Bolidophyceae</taxon>
        <taxon>Parmales</taxon>
        <taxon>Triparmaceae</taxon>
        <taxon>Triparma</taxon>
    </lineage>
</organism>
<keyword evidence="1" id="KW-0472">Membrane</keyword>
<dbReference type="Proteomes" id="UP001165085">
    <property type="component" value="Unassembled WGS sequence"/>
</dbReference>
<feature type="transmembrane region" description="Helical" evidence="1">
    <location>
        <begin position="83"/>
        <end position="114"/>
    </location>
</feature>
<dbReference type="AlphaFoldDB" id="A0A9W7C4R2"/>
<protein>
    <submittedName>
        <fullName evidence="2">Uncharacterized protein</fullName>
    </submittedName>
</protein>
<keyword evidence="1" id="KW-1133">Transmembrane helix</keyword>
<name>A0A9W7C4R2_9STRA</name>
<dbReference type="EMBL" id="BRXY01000593">
    <property type="protein sequence ID" value="GMI02193.1"/>
    <property type="molecule type" value="Genomic_DNA"/>
</dbReference>